<organism evidence="2 3">
    <name type="scientific">Podospora appendiculata</name>
    <dbReference type="NCBI Taxonomy" id="314037"/>
    <lineage>
        <taxon>Eukaryota</taxon>
        <taxon>Fungi</taxon>
        <taxon>Dikarya</taxon>
        <taxon>Ascomycota</taxon>
        <taxon>Pezizomycotina</taxon>
        <taxon>Sordariomycetes</taxon>
        <taxon>Sordariomycetidae</taxon>
        <taxon>Sordariales</taxon>
        <taxon>Podosporaceae</taxon>
        <taxon>Podospora</taxon>
    </lineage>
</organism>
<feature type="region of interest" description="Disordered" evidence="1">
    <location>
        <begin position="80"/>
        <end position="101"/>
    </location>
</feature>
<reference evidence="2" key="2">
    <citation type="submission" date="2023-06" db="EMBL/GenBank/DDBJ databases">
        <authorList>
            <consortium name="Lawrence Berkeley National Laboratory"/>
            <person name="Haridas S."/>
            <person name="Hensen N."/>
            <person name="Bonometti L."/>
            <person name="Westerberg I."/>
            <person name="Brannstrom I.O."/>
            <person name="Guillou S."/>
            <person name="Cros-Aarteil S."/>
            <person name="Calhoun S."/>
            <person name="Kuo A."/>
            <person name="Mondo S."/>
            <person name="Pangilinan J."/>
            <person name="Riley R."/>
            <person name="Labutti K."/>
            <person name="Andreopoulos B."/>
            <person name="Lipzen A."/>
            <person name="Chen C."/>
            <person name="Yanf M."/>
            <person name="Daum C."/>
            <person name="Ng V."/>
            <person name="Clum A."/>
            <person name="Steindorff A."/>
            <person name="Ohm R."/>
            <person name="Martin F."/>
            <person name="Silar P."/>
            <person name="Natvig D."/>
            <person name="Lalanne C."/>
            <person name="Gautier V."/>
            <person name="Ament-Velasquez S.L."/>
            <person name="Kruys A."/>
            <person name="Hutchinson M.I."/>
            <person name="Powell A.J."/>
            <person name="Barry K."/>
            <person name="Miller A.N."/>
            <person name="Grigoriev I.V."/>
            <person name="Debuchy R."/>
            <person name="Gladieux P."/>
            <person name="Thoren M.H."/>
            <person name="Johannesson H."/>
        </authorList>
    </citation>
    <scope>NUCLEOTIDE SEQUENCE</scope>
    <source>
        <strain evidence="2">CBS 314.62</strain>
    </source>
</reference>
<protein>
    <submittedName>
        <fullName evidence="2">Uncharacterized protein</fullName>
    </submittedName>
</protein>
<proteinExistence type="predicted"/>
<keyword evidence="3" id="KW-1185">Reference proteome</keyword>
<accession>A0AAE1CB62</accession>
<sequence>MSLLGSSPLPRQRSRASAGDGEVEAAALPQWITALCGVDEDVNVIDAADFWKEFEVMRRFAEYDLNRYLKYQAVVSKSSLRRGDPDVQPGDQNEPSPGTEPLENTLIRLKIARDSAVSDLLAMKRIADFVTNIHQSAKPSVSRMTYTVSGILTVACSVSAFTAPSTLVTNSSIAGVVAGAAVLIVPPVRWAMHSRHLAQIQASLERLIAAFREDRVSERDRADVAFSRFTTIRSVSAGFKSVADEMSSASKGQGSTQLGFVKEEKE</sequence>
<dbReference type="Proteomes" id="UP001270362">
    <property type="component" value="Unassembled WGS sequence"/>
</dbReference>
<evidence type="ECO:0000313" key="2">
    <source>
        <dbReference type="EMBL" id="KAK3686238.1"/>
    </source>
</evidence>
<dbReference type="AlphaFoldDB" id="A0AAE1CB62"/>
<feature type="compositionally biased region" description="Polar residues" evidence="1">
    <location>
        <begin position="247"/>
        <end position="258"/>
    </location>
</feature>
<gene>
    <name evidence="2" type="ORF">B0T22DRAFT_243307</name>
</gene>
<evidence type="ECO:0000313" key="3">
    <source>
        <dbReference type="Proteomes" id="UP001270362"/>
    </source>
</evidence>
<feature type="region of interest" description="Disordered" evidence="1">
    <location>
        <begin position="245"/>
        <end position="266"/>
    </location>
</feature>
<feature type="region of interest" description="Disordered" evidence="1">
    <location>
        <begin position="1"/>
        <end position="20"/>
    </location>
</feature>
<comment type="caution">
    <text evidence="2">The sequence shown here is derived from an EMBL/GenBank/DDBJ whole genome shotgun (WGS) entry which is preliminary data.</text>
</comment>
<dbReference type="EMBL" id="JAULSO010000003">
    <property type="protein sequence ID" value="KAK3686238.1"/>
    <property type="molecule type" value="Genomic_DNA"/>
</dbReference>
<evidence type="ECO:0000256" key="1">
    <source>
        <dbReference type="SAM" id="MobiDB-lite"/>
    </source>
</evidence>
<reference evidence="2" key="1">
    <citation type="journal article" date="2023" name="Mol. Phylogenet. Evol.">
        <title>Genome-scale phylogeny and comparative genomics of the fungal order Sordariales.</title>
        <authorList>
            <person name="Hensen N."/>
            <person name="Bonometti L."/>
            <person name="Westerberg I."/>
            <person name="Brannstrom I.O."/>
            <person name="Guillou S."/>
            <person name="Cros-Aarteil S."/>
            <person name="Calhoun S."/>
            <person name="Haridas S."/>
            <person name="Kuo A."/>
            <person name="Mondo S."/>
            <person name="Pangilinan J."/>
            <person name="Riley R."/>
            <person name="LaButti K."/>
            <person name="Andreopoulos B."/>
            <person name="Lipzen A."/>
            <person name="Chen C."/>
            <person name="Yan M."/>
            <person name="Daum C."/>
            <person name="Ng V."/>
            <person name="Clum A."/>
            <person name="Steindorff A."/>
            <person name="Ohm R.A."/>
            <person name="Martin F."/>
            <person name="Silar P."/>
            <person name="Natvig D.O."/>
            <person name="Lalanne C."/>
            <person name="Gautier V."/>
            <person name="Ament-Velasquez S.L."/>
            <person name="Kruys A."/>
            <person name="Hutchinson M.I."/>
            <person name="Powell A.J."/>
            <person name="Barry K."/>
            <person name="Miller A.N."/>
            <person name="Grigoriev I.V."/>
            <person name="Debuchy R."/>
            <person name="Gladieux P."/>
            <person name="Hiltunen Thoren M."/>
            <person name="Johannesson H."/>
        </authorList>
    </citation>
    <scope>NUCLEOTIDE SEQUENCE</scope>
    <source>
        <strain evidence="2">CBS 314.62</strain>
    </source>
</reference>
<name>A0AAE1CB62_9PEZI</name>